<protein>
    <submittedName>
        <fullName evidence="1">Uncharacterized protein</fullName>
    </submittedName>
</protein>
<reference evidence="1 2" key="1">
    <citation type="journal article" date="2022" name="Nat. Ecol. Evol.">
        <title>A masculinizing supergene underlies an exaggerated male reproductive morph in a spider.</title>
        <authorList>
            <person name="Hendrickx F."/>
            <person name="De Corte Z."/>
            <person name="Sonet G."/>
            <person name="Van Belleghem S.M."/>
            <person name="Kostlbacher S."/>
            <person name="Vangestel C."/>
        </authorList>
    </citation>
    <scope>NUCLEOTIDE SEQUENCE [LARGE SCALE GENOMIC DNA]</scope>
    <source>
        <strain evidence="1">W744_W776</strain>
    </source>
</reference>
<proteinExistence type="predicted"/>
<organism evidence="1 2">
    <name type="scientific">Oedothorax gibbosus</name>
    <dbReference type="NCBI Taxonomy" id="931172"/>
    <lineage>
        <taxon>Eukaryota</taxon>
        <taxon>Metazoa</taxon>
        <taxon>Ecdysozoa</taxon>
        <taxon>Arthropoda</taxon>
        <taxon>Chelicerata</taxon>
        <taxon>Arachnida</taxon>
        <taxon>Araneae</taxon>
        <taxon>Araneomorphae</taxon>
        <taxon>Entelegynae</taxon>
        <taxon>Araneoidea</taxon>
        <taxon>Linyphiidae</taxon>
        <taxon>Erigoninae</taxon>
        <taxon>Oedothorax</taxon>
    </lineage>
</organism>
<keyword evidence="2" id="KW-1185">Reference proteome</keyword>
<sequence>MVQPLFGEVQMHRLKNGIEMCNIIHNRLTGRSGGLANLGVSPPTHPRDCEIRLFKHCVLRTLLEQHLILIGTIACEVGLNDESCATLPYERKCEQGPPPVWKILEETNALVCRGRAFSEARDAQSADRREMAVADKILKASWEMMQMNTYFGAPIRRFAQPLRAVDIPDISVPEIPLADKNRSTSLSTRVTASTFYCPNSVSPLPTHGCAYLGPYLHSGVLLKGVIVK</sequence>
<comment type="caution">
    <text evidence="1">The sequence shown here is derived from an EMBL/GenBank/DDBJ whole genome shotgun (WGS) entry which is preliminary data.</text>
</comment>
<dbReference type="AlphaFoldDB" id="A0AAV6V302"/>
<accession>A0AAV6V302</accession>
<gene>
    <name evidence="1" type="ORF">JTE90_022050</name>
</gene>
<dbReference type="Proteomes" id="UP000827092">
    <property type="component" value="Unassembled WGS sequence"/>
</dbReference>
<dbReference type="EMBL" id="JAFNEN010000185">
    <property type="protein sequence ID" value="KAG8190408.1"/>
    <property type="molecule type" value="Genomic_DNA"/>
</dbReference>
<evidence type="ECO:0000313" key="2">
    <source>
        <dbReference type="Proteomes" id="UP000827092"/>
    </source>
</evidence>
<evidence type="ECO:0000313" key="1">
    <source>
        <dbReference type="EMBL" id="KAG8190408.1"/>
    </source>
</evidence>
<name>A0AAV6V302_9ARAC</name>